<keyword evidence="1" id="KW-0472">Membrane</keyword>
<keyword evidence="3" id="KW-1185">Reference proteome</keyword>
<reference evidence="2 3" key="1">
    <citation type="submission" date="2011-09" db="EMBL/GenBank/DDBJ databases">
        <title>The draft genome of Treponema saccharophilum DSM 2985.</title>
        <authorList>
            <consortium name="US DOE Joint Genome Institute (JGI-PGF)"/>
            <person name="Lucas S."/>
            <person name="Copeland A."/>
            <person name="Lapidus A."/>
            <person name="Glavina del Rio T."/>
            <person name="Dalin E."/>
            <person name="Tice H."/>
            <person name="Bruce D."/>
            <person name="Goodwin L."/>
            <person name="Pitluck S."/>
            <person name="Peters L."/>
            <person name="Kyrpides N."/>
            <person name="Mavromatis K."/>
            <person name="Ivanova N."/>
            <person name="Markowitz V."/>
            <person name="Cheng J.-F."/>
            <person name="Hugenholtz P."/>
            <person name="Woyke T."/>
            <person name="Wu D."/>
            <person name="Gronow S."/>
            <person name="Wellnitz S."/>
            <person name="Brambilla E."/>
            <person name="Klenk H.-P."/>
            <person name="Eisen J.A."/>
        </authorList>
    </citation>
    <scope>NUCLEOTIDE SEQUENCE [LARGE SCALE GENOMIC DNA]</scope>
    <source>
        <strain evidence="2 3">DSM 2985</strain>
    </source>
</reference>
<feature type="transmembrane region" description="Helical" evidence="1">
    <location>
        <begin position="48"/>
        <end position="73"/>
    </location>
</feature>
<protein>
    <submittedName>
        <fullName evidence="2">Uncharacterized protein</fullName>
    </submittedName>
</protein>
<evidence type="ECO:0000313" key="3">
    <source>
        <dbReference type="Proteomes" id="UP000003571"/>
    </source>
</evidence>
<organism evidence="2 3">
    <name type="scientific">Treponema saccharophilum DSM 2985</name>
    <dbReference type="NCBI Taxonomy" id="907348"/>
    <lineage>
        <taxon>Bacteria</taxon>
        <taxon>Pseudomonadati</taxon>
        <taxon>Spirochaetota</taxon>
        <taxon>Spirochaetia</taxon>
        <taxon>Spirochaetales</taxon>
        <taxon>Treponemataceae</taxon>
        <taxon>Treponema</taxon>
    </lineage>
</organism>
<dbReference type="OrthoDB" id="357685at2"/>
<accession>H7ENB1</accession>
<evidence type="ECO:0000256" key="1">
    <source>
        <dbReference type="SAM" id="Phobius"/>
    </source>
</evidence>
<feature type="transmembrane region" description="Helical" evidence="1">
    <location>
        <begin position="7"/>
        <end position="28"/>
    </location>
</feature>
<evidence type="ECO:0000313" key="2">
    <source>
        <dbReference type="EMBL" id="EIC00839.1"/>
    </source>
</evidence>
<dbReference type="AlphaFoldDB" id="H7ENB1"/>
<dbReference type="Proteomes" id="UP000003571">
    <property type="component" value="Unassembled WGS sequence"/>
</dbReference>
<feature type="transmembrane region" description="Helical" evidence="1">
    <location>
        <begin position="215"/>
        <end position="234"/>
    </location>
</feature>
<gene>
    <name evidence="2" type="ORF">TresaDRAFT_0664</name>
</gene>
<dbReference type="RefSeq" id="WP_002705963.1">
    <property type="nucleotide sequence ID" value="NZ_AGRW01000053.1"/>
</dbReference>
<dbReference type="EMBL" id="AGRW01000053">
    <property type="protein sequence ID" value="EIC00839.1"/>
    <property type="molecule type" value="Genomic_DNA"/>
</dbReference>
<dbReference type="eggNOG" id="ENOG5031DKX">
    <property type="taxonomic scope" value="Bacteria"/>
</dbReference>
<feature type="transmembrane region" description="Helical" evidence="1">
    <location>
        <begin position="239"/>
        <end position="259"/>
    </location>
</feature>
<dbReference type="STRING" id="907348.TresaDRAFT_0664"/>
<sequence length="309" mass="34593">MKTALKLIIAYILMCVCGVAFCGFFFMVCGELNFFVAGSELEISSFNLFIKGMSFSIPGICTVAQLMLILYVIRHPESPIHALVVYILIGCATWCLAFPKLISFSAGNGIYTDTRIEQKQLSAGYFRRGNRGIFYYSKVRENGNADGIFIDEKKSDDIVSLFQDKNTYQVSAYPYSDVLIRDAVEPPKIVSVPLGIYRSLMDVAKEKWAGGKMEWLSFASLGFVLLSIYGLQFFSMWNLVNSIVVIFTALVVILLDYIVLLEKLPGIPSGAGGKIALVMNIVLFALFVVYGFSMKLYRICMQKQELEQE</sequence>
<proteinExistence type="predicted"/>
<dbReference type="PATRIC" id="fig|907348.3.peg.2433"/>
<feature type="transmembrane region" description="Helical" evidence="1">
    <location>
        <begin position="271"/>
        <end position="293"/>
    </location>
</feature>
<feature type="transmembrane region" description="Helical" evidence="1">
    <location>
        <begin position="80"/>
        <end position="99"/>
    </location>
</feature>
<keyword evidence="1" id="KW-1133">Transmembrane helix</keyword>
<name>H7ENB1_9SPIR</name>
<keyword evidence="1" id="KW-0812">Transmembrane</keyword>
<comment type="caution">
    <text evidence="2">The sequence shown here is derived from an EMBL/GenBank/DDBJ whole genome shotgun (WGS) entry which is preliminary data.</text>
</comment>